<comment type="similarity">
    <text evidence="2">Belongs to the SusD family.</text>
</comment>
<protein>
    <submittedName>
        <fullName evidence="9">SusD family protein</fullName>
    </submittedName>
</protein>
<comment type="subcellular location">
    <subcellularLocation>
        <location evidence="1">Cell outer membrane</location>
    </subcellularLocation>
</comment>
<dbReference type="RefSeq" id="WP_027471023.1">
    <property type="nucleotide sequence ID" value="NZ_BAMD01000037.1"/>
</dbReference>
<feature type="domain" description="RagB/SusD" evidence="7">
    <location>
        <begin position="280"/>
        <end position="552"/>
    </location>
</feature>
<dbReference type="Gene3D" id="1.25.40.390">
    <property type="match status" value="1"/>
</dbReference>
<evidence type="ECO:0000259" key="7">
    <source>
        <dbReference type="Pfam" id="PF07980"/>
    </source>
</evidence>
<evidence type="ECO:0000256" key="3">
    <source>
        <dbReference type="ARBA" id="ARBA00022729"/>
    </source>
</evidence>
<gene>
    <name evidence="9" type="ORF">JCM21142_72796</name>
</gene>
<proteinExistence type="inferred from homology"/>
<keyword evidence="5" id="KW-0998">Cell outer membrane</keyword>
<dbReference type="SUPFAM" id="SSF48452">
    <property type="entry name" value="TPR-like"/>
    <property type="match status" value="1"/>
</dbReference>
<feature type="domain" description="SusD-like N-terminal" evidence="8">
    <location>
        <begin position="87"/>
        <end position="230"/>
    </location>
</feature>
<evidence type="ECO:0000313" key="9">
    <source>
        <dbReference type="EMBL" id="GAF04101.1"/>
    </source>
</evidence>
<dbReference type="Pfam" id="PF07980">
    <property type="entry name" value="SusD_RagB"/>
    <property type="match status" value="1"/>
</dbReference>
<dbReference type="STRING" id="869213.GCA_000517085_01126"/>
<evidence type="ECO:0000256" key="1">
    <source>
        <dbReference type="ARBA" id="ARBA00004442"/>
    </source>
</evidence>
<dbReference type="InterPro" id="IPR012944">
    <property type="entry name" value="SusD_RagB_dom"/>
</dbReference>
<feature type="chain" id="PRO_5004904303" evidence="6">
    <location>
        <begin position="19"/>
        <end position="552"/>
    </location>
</feature>
<reference evidence="9 10" key="1">
    <citation type="journal article" date="2014" name="Genome Announc.">
        <title>Draft Genome Sequence of Cytophaga fermentans JCM 21142T, a Facultative Anaerobe Isolated from Marine Mud.</title>
        <authorList>
            <person name="Starns D."/>
            <person name="Oshima K."/>
            <person name="Suda W."/>
            <person name="Iino T."/>
            <person name="Yuki M."/>
            <person name="Inoue J."/>
            <person name="Kitamura K."/>
            <person name="Iida T."/>
            <person name="Darby A."/>
            <person name="Hattori M."/>
            <person name="Ohkuma M."/>
        </authorList>
    </citation>
    <scope>NUCLEOTIDE SEQUENCE [LARGE SCALE GENOMIC DNA]</scope>
    <source>
        <strain evidence="9 10">JCM 21142</strain>
    </source>
</reference>
<evidence type="ECO:0000313" key="10">
    <source>
        <dbReference type="Proteomes" id="UP000019402"/>
    </source>
</evidence>
<dbReference type="Pfam" id="PF14322">
    <property type="entry name" value="SusD-like_3"/>
    <property type="match status" value="1"/>
</dbReference>
<dbReference type="PROSITE" id="PS51257">
    <property type="entry name" value="PROKAR_LIPOPROTEIN"/>
    <property type="match status" value="1"/>
</dbReference>
<organism evidence="9 10">
    <name type="scientific">Saccharicrinis fermentans DSM 9555 = JCM 21142</name>
    <dbReference type="NCBI Taxonomy" id="869213"/>
    <lineage>
        <taxon>Bacteria</taxon>
        <taxon>Pseudomonadati</taxon>
        <taxon>Bacteroidota</taxon>
        <taxon>Bacteroidia</taxon>
        <taxon>Marinilabiliales</taxon>
        <taxon>Marinilabiliaceae</taxon>
        <taxon>Saccharicrinis</taxon>
    </lineage>
</organism>
<keyword evidence="4" id="KW-0472">Membrane</keyword>
<dbReference type="GO" id="GO:0009279">
    <property type="term" value="C:cell outer membrane"/>
    <property type="evidence" value="ECO:0007669"/>
    <property type="project" value="UniProtKB-SubCell"/>
</dbReference>
<dbReference type="CDD" id="cd08977">
    <property type="entry name" value="SusD"/>
    <property type="match status" value="1"/>
</dbReference>
<dbReference type="eggNOG" id="COG0446">
    <property type="taxonomic scope" value="Bacteria"/>
</dbReference>
<evidence type="ECO:0000256" key="2">
    <source>
        <dbReference type="ARBA" id="ARBA00006275"/>
    </source>
</evidence>
<dbReference type="InterPro" id="IPR011990">
    <property type="entry name" value="TPR-like_helical_dom_sf"/>
</dbReference>
<comment type="caution">
    <text evidence="9">The sequence shown here is derived from an EMBL/GenBank/DDBJ whole genome shotgun (WGS) entry which is preliminary data.</text>
</comment>
<dbReference type="Proteomes" id="UP000019402">
    <property type="component" value="Unassembled WGS sequence"/>
</dbReference>
<dbReference type="InterPro" id="IPR033985">
    <property type="entry name" value="SusD-like_N"/>
</dbReference>
<keyword evidence="3 6" id="KW-0732">Signal</keyword>
<feature type="signal peptide" evidence="6">
    <location>
        <begin position="1"/>
        <end position="18"/>
    </location>
</feature>
<keyword evidence="10" id="KW-1185">Reference proteome</keyword>
<evidence type="ECO:0000259" key="8">
    <source>
        <dbReference type="Pfam" id="PF14322"/>
    </source>
</evidence>
<evidence type="ECO:0000256" key="5">
    <source>
        <dbReference type="ARBA" id="ARBA00023237"/>
    </source>
</evidence>
<evidence type="ECO:0000256" key="6">
    <source>
        <dbReference type="SAM" id="SignalP"/>
    </source>
</evidence>
<accession>W7YI03</accession>
<evidence type="ECO:0000256" key="4">
    <source>
        <dbReference type="ARBA" id="ARBA00023136"/>
    </source>
</evidence>
<dbReference type="EMBL" id="BAMD01000037">
    <property type="protein sequence ID" value="GAF04101.1"/>
    <property type="molecule type" value="Genomic_DNA"/>
</dbReference>
<name>W7YI03_9BACT</name>
<dbReference type="OrthoDB" id="618454at2"/>
<sequence>MKKLLYISAILTTFMVTACSDFLEVDPIARETEENFFETPDNAILAINGIYDVIGQSEGSGHDGQWLTHNYEFFFGDLLADDAEKGSKEADLQTVQDMVEWRPGTSNSVLESVWIKCFDGIYRANIALKWLPQSSLDADLKSRLEGEAYFLKGYFYFYLVRVFGGVPLFDEPVESGEFGTIPRASYHETFEYAALHFEKAIERLPNKSDYASSDMGRATLGAAQGYLARLRMYQISMDAEATVTYQDVKELTSAIIGSGQYSLMTNYAQLFEFIGENGSESIFELQMVEGSTANAPAKTGTNLSQFTGNRGDWGWGFQNPTQDLVDAFESQDPRLSCSIYGPAYNGGVVQGAAYDYKMEEMMTPYLNRKTALADAEKPSITKSSAYNIRKMRYAEILLLHAEVEIELGNYIAAEDIIESIRARARTSTMARGFAEGQLSYPSTGWGGNLPYLGLPTERDAAIDLLLKEKRVEMANEGLRFWDLVRHGKYLDMLDHKQATFKNNDGSLRYESVNLRANCLEKCIDGKNGVKVPLMPIPESEVNDWDLTQNKGY</sequence>
<dbReference type="AlphaFoldDB" id="W7YI03"/>